<organism evidence="1 2">
    <name type="scientific">Mythimna loreyi</name>
    <dbReference type="NCBI Taxonomy" id="667449"/>
    <lineage>
        <taxon>Eukaryota</taxon>
        <taxon>Metazoa</taxon>
        <taxon>Ecdysozoa</taxon>
        <taxon>Arthropoda</taxon>
        <taxon>Hexapoda</taxon>
        <taxon>Insecta</taxon>
        <taxon>Pterygota</taxon>
        <taxon>Neoptera</taxon>
        <taxon>Endopterygota</taxon>
        <taxon>Lepidoptera</taxon>
        <taxon>Glossata</taxon>
        <taxon>Ditrysia</taxon>
        <taxon>Noctuoidea</taxon>
        <taxon>Noctuidae</taxon>
        <taxon>Noctuinae</taxon>
        <taxon>Hadenini</taxon>
        <taxon>Mythimna</taxon>
    </lineage>
</organism>
<comment type="caution">
    <text evidence="1">The sequence shown here is derived from an EMBL/GenBank/DDBJ whole genome shotgun (WGS) entry which is preliminary data.</text>
</comment>
<sequence length="120" mass="13965">MIKHMIFFIKKKFLFDLGFYCTNKIKLGLKMGLKLIVNKLFILLHNIYKNINMVVRTHCNLNKRWRHQLPAYDNNVTFIFLPPSSGKSDDHPHVGNPRPNTCILSALLSPIGIEELNEME</sequence>
<proteinExistence type="predicted"/>
<reference evidence="1" key="1">
    <citation type="submission" date="2023-03" db="EMBL/GenBank/DDBJ databases">
        <title>Chromosome-level genomes of two armyworms, Mythimna separata and Mythimna loreyi, provide insights into the biosynthesis and reception of sex pheromones.</title>
        <authorList>
            <person name="Zhao H."/>
        </authorList>
    </citation>
    <scope>NUCLEOTIDE SEQUENCE</scope>
    <source>
        <strain evidence="1">BeijingLab</strain>
    </source>
</reference>
<name>A0ACC2Q1X3_9NEOP</name>
<protein>
    <submittedName>
        <fullName evidence="1">Uncharacterized protein</fullName>
    </submittedName>
</protein>
<keyword evidence="2" id="KW-1185">Reference proteome</keyword>
<dbReference type="Proteomes" id="UP001231649">
    <property type="component" value="Chromosome 28"/>
</dbReference>
<accession>A0ACC2Q1X3</accession>
<evidence type="ECO:0000313" key="1">
    <source>
        <dbReference type="EMBL" id="KAJ8706239.1"/>
    </source>
</evidence>
<gene>
    <name evidence="1" type="ORF">PYW08_010865</name>
</gene>
<dbReference type="EMBL" id="CM056804">
    <property type="protein sequence ID" value="KAJ8706239.1"/>
    <property type="molecule type" value="Genomic_DNA"/>
</dbReference>
<evidence type="ECO:0000313" key="2">
    <source>
        <dbReference type="Proteomes" id="UP001231649"/>
    </source>
</evidence>